<reference evidence="2" key="1">
    <citation type="journal article" date="2017" name="Nature">
        <title>The genome of Chenopodium quinoa.</title>
        <authorList>
            <person name="Jarvis D.E."/>
            <person name="Ho Y.S."/>
            <person name="Lightfoot D.J."/>
            <person name="Schmoeckel S.M."/>
            <person name="Li B."/>
            <person name="Borm T.J.A."/>
            <person name="Ohyanagi H."/>
            <person name="Mineta K."/>
            <person name="Michell C.T."/>
            <person name="Saber N."/>
            <person name="Kharbatia N.M."/>
            <person name="Rupper R.R."/>
            <person name="Sharp A.R."/>
            <person name="Dally N."/>
            <person name="Boughton B.A."/>
            <person name="Woo Y.H."/>
            <person name="Gao G."/>
            <person name="Schijlen E.G.W.M."/>
            <person name="Guo X."/>
            <person name="Momin A.A."/>
            <person name="Negrao S."/>
            <person name="Al-Babili S."/>
            <person name="Gehring C."/>
            <person name="Roessner U."/>
            <person name="Jung C."/>
            <person name="Murphy K."/>
            <person name="Arold S.T."/>
            <person name="Gojobori T."/>
            <person name="van der Linden C.G."/>
            <person name="van Loo E.N."/>
            <person name="Jellen E.N."/>
            <person name="Maughan P.J."/>
            <person name="Tester M."/>
        </authorList>
    </citation>
    <scope>NUCLEOTIDE SEQUENCE [LARGE SCALE GENOMIC DNA]</scope>
    <source>
        <strain evidence="2">cv. PI 614886</strain>
    </source>
</reference>
<name>A0A803MXG8_CHEQI</name>
<sequence length="236" mass="26899">MSSPRPNFTDLSDLHKCANDLLHSPHIQQALHHQQQETMLSVREISEASLKMLDLCGTTREVHLLIKQHLQDLQHTLRRAKIEEFDFDAHIMAHTLHRKKLKKKVSKCLRITKGTMKSKCFTSDLSLLDHSLIVVVHVLREVKGATISILESLLSLVILPTTIPSVNHGKSSSFASKLRRINCQRLLERCDSMDIGVANKRLEEVASAMEELEVELESIIRRLTRTRVLLLNILTN</sequence>
<dbReference type="Proteomes" id="UP000596660">
    <property type="component" value="Unplaced"/>
</dbReference>
<dbReference type="GO" id="GO:0048367">
    <property type="term" value="P:shoot system development"/>
    <property type="evidence" value="ECO:0007669"/>
    <property type="project" value="InterPro"/>
</dbReference>
<dbReference type="OrthoDB" id="1678530at2759"/>
<dbReference type="Gramene" id="AUR62036898-RA">
    <property type="protein sequence ID" value="AUR62036898-RA:cds"/>
    <property type="gene ID" value="AUR62036898"/>
</dbReference>
<keyword evidence="3" id="KW-1185">Reference proteome</keyword>
<dbReference type="GeneID" id="110699086"/>
<proteinExistence type="predicted"/>
<dbReference type="Pfam" id="PF03087">
    <property type="entry name" value="BPS1"/>
    <property type="match status" value="1"/>
</dbReference>
<keyword evidence="1" id="KW-0175">Coiled coil</keyword>
<dbReference type="AlphaFoldDB" id="A0A803MXG8"/>
<feature type="coiled-coil region" evidence="1">
    <location>
        <begin position="195"/>
        <end position="229"/>
    </location>
</feature>
<dbReference type="RefSeq" id="XP_021732273.1">
    <property type="nucleotide sequence ID" value="XM_021876581.1"/>
</dbReference>
<reference evidence="2" key="2">
    <citation type="submission" date="2021-03" db="UniProtKB">
        <authorList>
            <consortium name="EnsemblPlants"/>
        </authorList>
    </citation>
    <scope>IDENTIFICATION</scope>
</reference>
<dbReference type="EnsemblPlants" id="AUR62036898-RA">
    <property type="protein sequence ID" value="AUR62036898-RA:cds"/>
    <property type="gene ID" value="AUR62036898"/>
</dbReference>
<evidence type="ECO:0000256" key="1">
    <source>
        <dbReference type="SAM" id="Coils"/>
    </source>
</evidence>
<dbReference type="GO" id="GO:0048364">
    <property type="term" value="P:root development"/>
    <property type="evidence" value="ECO:0007669"/>
    <property type="project" value="InterPro"/>
</dbReference>
<organism evidence="2 3">
    <name type="scientific">Chenopodium quinoa</name>
    <name type="common">Quinoa</name>
    <dbReference type="NCBI Taxonomy" id="63459"/>
    <lineage>
        <taxon>Eukaryota</taxon>
        <taxon>Viridiplantae</taxon>
        <taxon>Streptophyta</taxon>
        <taxon>Embryophyta</taxon>
        <taxon>Tracheophyta</taxon>
        <taxon>Spermatophyta</taxon>
        <taxon>Magnoliopsida</taxon>
        <taxon>eudicotyledons</taxon>
        <taxon>Gunneridae</taxon>
        <taxon>Pentapetalae</taxon>
        <taxon>Caryophyllales</taxon>
        <taxon>Chenopodiaceae</taxon>
        <taxon>Chenopodioideae</taxon>
        <taxon>Atripliceae</taxon>
        <taxon>Chenopodium</taxon>
    </lineage>
</organism>
<dbReference type="InterPro" id="IPR004320">
    <property type="entry name" value="BPS1_pln"/>
</dbReference>
<dbReference type="KEGG" id="cqi:110699086"/>
<protein>
    <submittedName>
        <fullName evidence="2">Uncharacterized protein</fullName>
    </submittedName>
</protein>
<dbReference type="SMR" id="A0A803MXG8"/>
<accession>A0A803MXG8</accession>
<evidence type="ECO:0000313" key="2">
    <source>
        <dbReference type="EnsemblPlants" id="AUR62036898-RA:cds"/>
    </source>
</evidence>
<dbReference type="OMA" id="FTVSFHC"/>
<dbReference type="PANTHER" id="PTHR33070">
    <property type="entry name" value="OS06G0725500 PROTEIN"/>
    <property type="match status" value="1"/>
</dbReference>
<evidence type="ECO:0000313" key="3">
    <source>
        <dbReference type="Proteomes" id="UP000596660"/>
    </source>
</evidence>
<dbReference type="PANTHER" id="PTHR33070:SF7">
    <property type="entry name" value="RX N-TERMINAL DOMAIN-CONTAINING PROTEIN"/>
    <property type="match status" value="1"/>
</dbReference>
<gene>
    <name evidence="2" type="primary">LOC110699086</name>
</gene>